<proteinExistence type="predicted"/>
<protein>
    <submittedName>
        <fullName evidence="2">Uncharacterized protein</fullName>
    </submittedName>
</protein>
<feature type="transmembrane region" description="Helical" evidence="1">
    <location>
        <begin position="351"/>
        <end position="375"/>
    </location>
</feature>
<evidence type="ECO:0000256" key="1">
    <source>
        <dbReference type="SAM" id="Phobius"/>
    </source>
</evidence>
<keyword evidence="1" id="KW-0812">Transmembrane</keyword>
<organism evidence="2 3">
    <name type="scientific">Colocasia esculenta</name>
    <name type="common">Wild taro</name>
    <name type="synonym">Arum esculentum</name>
    <dbReference type="NCBI Taxonomy" id="4460"/>
    <lineage>
        <taxon>Eukaryota</taxon>
        <taxon>Viridiplantae</taxon>
        <taxon>Streptophyta</taxon>
        <taxon>Embryophyta</taxon>
        <taxon>Tracheophyta</taxon>
        <taxon>Spermatophyta</taxon>
        <taxon>Magnoliopsida</taxon>
        <taxon>Liliopsida</taxon>
        <taxon>Araceae</taxon>
        <taxon>Aroideae</taxon>
        <taxon>Colocasieae</taxon>
        <taxon>Colocasia</taxon>
    </lineage>
</organism>
<evidence type="ECO:0000313" key="2">
    <source>
        <dbReference type="EMBL" id="MQM19094.1"/>
    </source>
</evidence>
<comment type="caution">
    <text evidence="2">The sequence shown here is derived from an EMBL/GenBank/DDBJ whole genome shotgun (WGS) entry which is preliminary data.</text>
</comment>
<sequence>MPCPIAFWGPEAKSLGRFSPFPLSLLSPFPPFSKVERSSSRPSLALDLGGAGGGSCVERERGRGARRRQPWLREGPFMGSLSPCSPPHCTHVCVVWAIPGCSIPVVYLPSDDATAVRIVTSEEASPRLDANLSRLVEVCGGRACGETVLLTWLLSVSRGDTWLFLPDLVEVRDVGACVVRLWSHVVAPVFRELLCLSGCSSFASALLEFLLFWLLFEFIAYLTGLNSNPSGSSDPWVAARPSGSLAGVQEVASIPVGSECELQESVATVAGCACFERGCYFAHAAVRFVFGLRASVVGIFARAKQMLVCRVAPLVEHCDTYLWLLPALCWLVVNSGEVLPEFLSVGSGGGLRYAVVVLAGAFWWVFQNGALVVLVEGSRPVWLVVPFLGLRLLEGGLWWVVLFRLEPWCIVLHLRWLLVLVLAPCVVPCVLIVALSVVHQALVMACVRVSPLSLGSECVRFLWLHSRCVSWSDHEDDLGGEVFRSSFSGVGGWWRRRRLVCGAGASARSEEEAAVALRRPIRGFGSSFCISAVCLPSDAAIAMHVVTSEEASPRSDATLSRESGCSSLHGGCSLAVSSSVGSVGLALWAVFSGFRSMGSLGVPCVATRLLFRLVEVCNGRACGEMVLLTWLLGVSHGDTWLFLPDLVEVRDVGACVVRLWSHVVAPVFLPAALAGRDSLSQEFVVGWSWWWLVRRALPAV</sequence>
<evidence type="ECO:0000313" key="3">
    <source>
        <dbReference type="Proteomes" id="UP000652761"/>
    </source>
</evidence>
<dbReference type="AlphaFoldDB" id="A0A843XHP3"/>
<accession>A0A843XHP3</accession>
<dbReference type="Proteomes" id="UP000652761">
    <property type="component" value="Unassembled WGS sequence"/>
</dbReference>
<feature type="transmembrane region" description="Helical" evidence="1">
    <location>
        <begin position="381"/>
        <end position="402"/>
    </location>
</feature>
<keyword evidence="1" id="KW-0472">Membrane</keyword>
<feature type="transmembrane region" description="Helical" evidence="1">
    <location>
        <begin position="414"/>
        <end position="438"/>
    </location>
</feature>
<dbReference type="EMBL" id="NMUH01008656">
    <property type="protein sequence ID" value="MQM19094.1"/>
    <property type="molecule type" value="Genomic_DNA"/>
</dbReference>
<reference evidence="2" key="1">
    <citation type="submission" date="2017-07" db="EMBL/GenBank/DDBJ databases">
        <title>Taro Niue Genome Assembly and Annotation.</title>
        <authorList>
            <person name="Atibalentja N."/>
            <person name="Keating K."/>
            <person name="Fields C.J."/>
        </authorList>
    </citation>
    <scope>NUCLEOTIDE SEQUENCE</scope>
    <source>
        <strain evidence="2">Niue_2</strain>
        <tissue evidence="2">Leaf</tissue>
    </source>
</reference>
<keyword evidence="1" id="KW-1133">Transmembrane helix</keyword>
<gene>
    <name evidence="2" type="ORF">Taro_052094</name>
</gene>
<keyword evidence="3" id="KW-1185">Reference proteome</keyword>
<name>A0A843XHP3_COLES</name>